<dbReference type="PATRIC" id="fig|1261127.3.peg.2671"/>
<dbReference type="KEGG" id="cama:F384_12760"/>
<evidence type="ECO:0008006" key="3">
    <source>
        <dbReference type="Google" id="ProtNLM"/>
    </source>
</evidence>
<dbReference type="AlphaFoldDB" id="A0A0F6TVF6"/>
<dbReference type="Pfam" id="PF11140">
    <property type="entry name" value="DUF2913"/>
    <property type="match status" value="1"/>
</dbReference>
<dbReference type="InterPro" id="IPR021316">
    <property type="entry name" value="DUF2913"/>
</dbReference>
<dbReference type="Proteomes" id="UP000034085">
    <property type="component" value="Chromosome"/>
</dbReference>
<evidence type="ECO:0000313" key="2">
    <source>
        <dbReference type="Proteomes" id="UP000034085"/>
    </source>
</evidence>
<accession>A0A0F6TVF6</accession>
<proteinExistence type="predicted"/>
<dbReference type="OrthoDB" id="6590152at2"/>
<reference evidence="1 2" key="1">
    <citation type="journal article" date="2013" name="Appl. Microbiol. Biotechnol.">
        <title>Glycerol assimilation and production of 1,3-propanediol by Citrobacter amalonaticus Y19.</title>
        <authorList>
            <person name="Ainala S.K."/>
            <person name="Ashok S."/>
            <person name="Ko Y."/>
            <person name="Park S."/>
        </authorList>
    </citation>
    <scope>NUCLEOTIDE SEQUENCE [LARGE SCALE GENOMIC DNA]</scope>
    <source>
        <strain evidence="1 2">Y19</strain>
    </source>
</reference>
<evidence type="ECO:0000313" key="1">
    <source>
        <dbReference type="EMBL" id="AKE59374.1"/>
    </source>
</evidence>
<dbReference type="HOGENOM" id="CLU_091287_0_0_6"/>
<protein>
    <recommendedName>
        <fullName evidence="3">DUF2913 domain-containing protein</fullName>
    </recommendedName>
</protein>
<dbReference type="RefSeq" id="WP_046483240.1">
    <property type="nucleotide sequence ID" value="NZ_CP011132.1"/>
</dbReference>
<dbReference type="EMBL" id="CP011132">
    <property type="protein sequence ID" value="AKE59374.1"/>
    <property type="molecule type" value="Genomic_DNA"/>
</dbReference>
<gene>
    <name evidence="1" type="ORF">F384_12760</name>
</gene>
<name>A0A0F6TVF6_CITAM</name>
<organism evidence="1 2">
    <name type="scientific">Citrobacter amalonaticus Y19</name>
    <dbReference type="NCBI Taxonomy" id="1261127"/>
    <lineage>
        <taxon>Bacteria</taxon>
        <taxon>Pseudomonadati</taxon>
        <taxon>Pseudomonadota</taxon>
        <taxon>Gammaproteobacteria</taxon>
        <taxon>Enterobacterales</taxon>
        <taxon>Enterobacteriaceae</taxon>
        <taxon>Citrobacter</taxon>
    </lineage>
</organism>
<sequence>MKKTHETLPPEQTVTALAHFAWCALVALRTAQQDGQALSPLSAHAFLLRWLATAQKQKRFPRAIASNIEELLTLGRSKGPVASLLHRLEYLWASCTGQVPAQSDLYRLAYAIEQLKSQGWVNAVVSDEEWGCEGLAEEYSGTDALLTRKSALTCGFSGEGKLIAPVEFLVAGDLSACVAVFLSHALPAVMRKPDRIALQP</sequence>